<dbReference type="EMBL" id="KV425905">
    <property type="protein sequence ID" value="KZV99938.1"/>
    <property type="molecule type" value="Genomic_DNA"/>
</dbReference>
<evidence type="ECO:0000256" key="3">
    <source>
        <dbReference type="PROSITE-ProRule" id="PRU00221"/>
    </source>
</evidence>
<dbReference type="PANTHER" id="PTHR19848:SF8">
    <property type="entry name" value="F-BOX AND WD REPEAT DOMAIN CONTAINING 7"/>
    <property type="match status" value="1"/>
</dbReference>
<protein>
    <submittedName>
        <fullName evidence="4">WD40 repeat-like protein</fullName>
    </submittedName>
</protein>
<keyword evidence="2" id="KW-0677">Repeat</keyword>
<evidence type="ECO:0000313" key="4">
    <source>
        <dbReference type="EMBL" id="KZV99938.1"/>
    </source>
</evidence>
<proteinExistence type="predicted"/>
<dbReference type="PROSITE" id="PS00678">
    <property type="entry name" value="WD_REPEATS_1"/>
    <property type="match status" value="7"/>
</dbReference>
<keyword evidence="1 3" id="KW-0853">WD repeat</keyword>
<dbReference type="OrthoDB" id="674604at2759"/>
<feature type="repeat" description="WD" evidence="3">
    <location>
        <begin position="478"/>
        <end position="519"/>
    </location>
</feature>
<feature type="repeat" description="WD" evidence="3">
    <location>
        <begin position="520"/>
        <end position="561"/>
    </location>
</feature>
<accession>A0A165MYC8</accession>
<feature type="repeat" description="WD" evidence="3">
    <location>
        <begin position="334"/>
        <end position="375"/>
    </location>
</feature>
<feature type="repeat" description="WD" evidence="3">
    <location>
        <begin position="34"/>
        <end position="75"/>
    </location>
</feature>
<dbReference type="InterPro" id="IPR020472">
    <property type="entry name" value="WD40_PAC1"/>
</dbReference>
<organism evidence="4 5">
    <name type="scientific">Exidia glandulosa HHB12029</name>
    <dbReference type="NCBI Taxonomy" id="1314781"/>
    <lineage>
        <taxon>Eukaryota</taxon>
        <taxon>Fungi</taxon>
        <taxon>Dikarya</taxon>
        <taxon>Basidiomycota</taxon>
        <taxon>Agaricomycotina</taxon>
        <taxon>Agaricomycetes</taxon>
        <taxon>Auriculariales</taxon>
        <taxon>Exidiaceae</taxon>
        <taxon>Exidia</taxon>
    </lineage>
</organism>
<dbReference type="PANTHER" id="PTHR19848">
    <property type="entry name" value="WD40 REPEAT PROTEIN"/>
    <property type="match status" value="1"/>
</dbReference>
<dbReference type="STRING" id="1314781.A0A165MYC8"/>
<evidence type="ECO:0000313" key="5">
    <source>
        <dbReference type="Proteomes" id="UP000077266"/>
    </source>
</evidence>
<dbReference type="PROSITE" id="PS50082">
    <property type="entry name" value="WD_REPEATS_2"/>
    <property type="match status" value="12"/>
</dbReference>
<dbReference type="Gene3D" id="2.130.10.10">
    <property type="entry name" value="YVTN repeat-like/Quinoprotein amine dehydrogenase"/>
    <property type="match status" value="6"/>
</dbReference>
<feature type="repeat" description="WD" evidence="3">
    <location>
        <begin position="291"/>
        <end position="332"/>
    </location>
</feature>
<dbReference type="Pfam" id="PF00400">
    <property type="entry name" value="WD40"/>
    <property type="match status" value="13"/>
</dbReference>
<dbReference type="Proteomes" id="UP000077266">
    <property type="component" value="Unassembled WGS sequence"/>
</dbReference>
<reference evidence="4 5" key="1">
    <citation type="journal article" date="2016" name="Mol. Biol. Evol.">
        <title>Comparative Genomics of Early-Diverging Mushroom-Forming Fungi Provides Insights into the Origins of Lignocellulose Decay Capabilities.</title>
        <authorList>
            <person name="Nagy L.G."/>
            <person name="Riley R."/>
            <person name="Tritt A."/>
            <person name="Adam C."/>
            <person name="Daum C."/>
            <person name="Floudas D."/>
            <person name="Sun H."/>
            <person name="Yadav J.S."/>
            <person name="Pangilinan J."/>
            <person name="Larsson K.H."/>
            <person name="Matsuura K."/>
            <person name="Barry K."/>
            <person name="Labutti K."/>
            <person name="Kuo R."/>
            <person name="Ohm R.A."/>
            <person name="Bhattacharya S.S."/>
            <person name="Shirouzu T."/>
            <person name="Yoshinaga Y."/>
            <person name="Martin F.M."/>
            <person name="Grigoriev I.V."/>
            <person name="Hibbett D.S."/>
        </authorList>
    </citation>
    <scope>NUCLEOTIDE SEQUENCE [LARGE SCALE GENOMIC DNA]</scope>
    <source>
        <strain evidence="4 5">HHB12029</strain>
    </source>
</reference>
<gene>
    <name evidence="4" type="ORF">EXIGLDRAFT_800256</name>
</gene>
<evidence type="ECO:0000256" key="2">
    <source>
        <dbReference type="ARBA" id="ARBA00022737"/>
    </source>
</evidence>
<dbReference type="PRINTS" id="PR00320">
    <property type="entry name" value="GPROTEINBRPT"/>
</dbReference>
<dbReference type="InterPro" id="IPR015943">
    <property type="entry name" value="WD40/YVTN_repeat-like_dom_sf"/>
</dbReference>
<dbReference type="SUPFAM" id="SSF50998">
    <property type="entry name" value="Quinoprotein alcohol dehydrogenase-like"/>
    <property type="match status" value="2"/>
</dbReference>
<feature type="repeat" description="WD" evidence="3">
    <location>
        <begin position="390"/>
        <end position="431"/>
    </location>
</feature>
<feature type="repeat" description="WD" evidence="3">
    <location>
        <begin position="207"/>
        <end position="246"/>
    </location>
</feature>
<dbReference type="CDD" id="cd00200">
    <property type="entry name" value="WD40"/>
    <property type="match status" value="2"/>
</dbReference>
<dbReference type="AlphaFoldDB" id="A0A165MYC8"/>
<dbReference type="SMART" id="SM00320">
    <property type="entry name" value="WD40"/>
    <property type="match status" value="13"/>
</dbReference>
<feature type="repeat" description="WD" evidence="3">
    <location>
        <begin position="164"/>
        <end position="205"/>
    </location>
</feature>
<dbReference type="InterPro" id="IPR011047">
    <property type="entry name" value="Quinoprotein_ADH-like_sf"/>
</dbReference>
<dbReference type="PROSITE" id="PS50294">
    <property type="entry name" value="WD_REPEATS_REGION"/>
    <property type="match status" value="10"/>
</dbReference>
<feature type="repeat" description="WD" evidence="3">
    <location>
        <begin position="259"/>
        <end position="290"/>
    </location>
</feature>
<dbReference type="InParanoid" id="A0A165MYC8"/>
<sequence>MVFSNDGTCLVSGSQGAVISISDLSTGDRVGGPLKGHKAAITAVIFNPNDTRIYSSSRDHSIRIWDAKTRRSIKVMQTSDEVSSMALSPDGKRLISGWNSGITLWDARHGVAIYAIPNAHDGPVRAVGFSPDGRKVVSASQDKSIALWDATDDWKSYDVGGSSLRGHSSAVTSVAFLKGGRRLVSSSKDKTLRIWDTETGKTAIGPLEGHADIVSCVAVHRSCIASCSHDGTFRIWDAGSGALVLGPIPAHGGQWLYWIAYSRDGTRIATAGQDNCAILWDADTGAPLHKMVGHSAPVTCVAFAEDGTRLVSGSKDKNIHIWNTASGIRLGEPLAGHTACVSAVCFSSNGKRVFSSSADRTIRIWDLDTRASVIELLPSELLAQLPGSPLRGHTDSVISVAFLPDGRRLVSSSADKTLRIWDIETGNAVIGPLVGHTDLDVVLCVAFSEDGTRLVSGSWDETVRIWDVASGECIGEPYTEHTSEVTAVCFSPDDTHIFSSSCDRTIRIWDAETRALIVEPLQMDDSVICMAPSPDGKRLVSGSIKGKIAMWDAQTGAAIPTAIEGHKDCVNSVAFSPDRRKIASASEDKMIALWDATDDWKRWDIDDEDVEKDDD</sequence>
<dbReference type="InterPro" id="IPR001680">
    <property type="entry name" value="WD40_rpt"/>
</dbReference>
<name>A0A165MYC8_EXIGL</name>
<feature type="repeat" description="WD" evidence="3">
    <location>
        <begin position="442"/>
        <end position="476"/>
    </location>
</feature>
<evidence type="ECO:0000256" key="1">
    <source>
        <dbReference type="ARBA" id="ARBA00022574"/>
    </source>
</evidence>
<feature type="repeat" description="WD" evidence="3">
    <location>
        <begin position="563"/>
        <end position="595"/>
    </location>
</feature>
<feature type="repeat" description="WD" evidence="3">
    <location>
        <begin position="117"/>
        <end position="149"/>
    </location>
</feature>
<keyword evidence="5" id="KW-1185">Reference proteome</keyword>
<dbReference type="InterPro" id="IPR019775">
    <property type="entry name" value="WD40_repeat_CS"/>
</dbReference>